<dbReference type="GO" id="GO:0005694">
    <property type="term" value="C:chromosome"/>
    <property type="evidence" value="ECO:0007669"/>
    <property type="project" value="UniProtKB-SubCell"/>
</dbReference>
<dbReference type="PANTHER" id="PTHR13557">
    <property type="entry name" value="COILED-COIL DOMAIN-CONTAINING PROTEIN 86"/>
    <property type="match status" value="1"/>
</dbReference>
<dbReference type="PANTHER" id="PTHR13557:SF1">
    <property type="entry name" value="COILED-COIL DOMAIN-CONTAINING PROTEIN 86"/>
    <property type="match status" value="1"/>
</dbReference>
<feature type="region of interest" description="Disordered" evidence="10">
    <location>
        <begin position="76"/>
        <end position="111"/>
    </location>
</feature>
<dbReference type="EMBL" id="JBEAFC010000009">
    <property type="protein sequence ID" value="KAL1540022.1"/>
    <property type="molecule type" value="Genomic_DNA"/>
</dbReference>
<evidence type="ECO:0000256" key="8">
    <source>
        <dbReference type="ARBA" id="ARBA00023242"/>
    </source>
</evidence>
<evidence type="ECO:0000256" key="2">
    <source>
        <dbReference type="ARBA" id="ARBA00004604"/>
    </source>
</evidence>
<keyword evidence="6" id="KW-0164">Citrullination</keyword>
<comment type="caution">
    <text evidence="11">The sequence shown here is derived from an EMBL/GenBank/DDBJ whole genome shotgun (WGS) entry which is preliminary data.</text>
</comment>
<feature type="compositionally biased region" description="Basic and acidic residues" evidence="10">
    <location>
        <begin position="79"/>
        <end position="111"/>
    </location>
</feature>
<comment type="subcellular location">
    <subcellularLocation>
        <location evidence="1">Chromosome</location>
    </subcellularLocation>
    <subcellularLocation>
        <location evidence="2">Nucleus</location>
        <location evidence="2">Nucleolus</location>
    </subcellularLocation>
</comment>
<evidence type="ECO:0000256" key="4">
    <source>
        <dbReference type="ARBA" id="ARBA00022454"/>
    </source>
</evidence>
<comment type="function">
    <text evidence="9">Required for proper chromosome segregation during mitosis and error-free mitotic progression.</text>
</comment>
<dbReference type="GO" id="GO:0005730">
    <property type="term" value="C:nucleolus"/>
    <property type="evidence" value="ECO:0007669"/>
    <property type="project" value="UniProtKB-SubCell"/>
</dbReference>
<dbReference type="InterPro" id="IPR026570">
    <property type="entry name" value="CCDC86"/>
</dbReference>
<protein>
    <recommendedName>
        <fullName evidence="3">Coiled-coil domain-containing protein 86</fullName>
    </recommendedName>
</protein>
<evidence type="ECO:0000256" key="7">
    <source>
        <dbReference type="ARBA" id="ARBA00023054"/>
    </source>
</evidence>
<evidence type="ECO:0000256" key="5">
    <source>
        <dbReference type="ARBA" id="ARBA00022553"/>
    </source>
</evidence>
<evidence type="ECO:0000256" key="1">
    <source>
        <dbReference type="ARBA" id="ARBA00004286"/>
    </source>
</evidence>
<keyword evidence="5" id="KW-0597">Phosphoprotein</keyword>
<evidence type="ECO:0000256" key="10">
    <source>
        <dbReference type="SAM" id="MobiDB-lite"/>
    </source>
</evidence>
<dbReference type="AlphaFoldDB" id="A0ABD1G7B7"/>
<organism evidence="11 12">
    <name type="scientific">Salvia divinorum</name>
    <name type="common">Maria pastora</name>
    <name type="synonym">Diviner's sage</name>
    <dbReference type="NCBI Taxonomy" id="28513"/>
    <lineage>
        <taxon>Eukaryota</taxon>
        <taxon>Viridiplantae</taxon>
        <taxon>Streptophyta</taxon>
        <taxon>Embryophyta</taxon>
        <taxon>Tracheophyta</taxon>
        <taxon>Spermatophyta</taxon>
        <taxon>Magnoliopsida</taxon>
        <taxon>eudicotyledons</taxon>
        <taxon>Gunneridae</taxon>
        <taxon>Pentapetalae</taxon>
        <taxon>asterids</taxon>
        <taxon>lamiids</taxon>
        <taxon>Lamiales</taxon>
        <taxon>Lamiaceae</taxon>
        <taxon>Nepetoideae</taxon>
        <taxon>Mentheae</taxon>
        <taxon>Salviinae</taxon>
        <taxon>Salvia</taxon>
        <taxon>Salvia subgen. Calosphace</taxon>
    </lineage>
</organism>
<keyword evidence="4" id="KW-0158">Chromosome</keyword>
<keyword evidence="12" id="KW-1185">Reference proteome</keyword>
<keyword evidence="8" id="KW-0539">Nucleus</keyword>
<feature type="compositionally biased region" description="Polar residues" evidence="10">
    <location>
        <begin position="1"/>
        <end position="12"/>
    </location>
</feature>
<feature type="region of interest" description="Disordered" evidence="10">
    <location>
        <begin position="1"/>
        <end position="42"/>
    </location>
</feature>
<gene>
    <name evidence="11" type="ORF">AAHA92_24437</name>
</gene>
<evidence type="ECO:0000313" key="11">
    <source>
        <dbReference type="EMBL" id="KAL1540022.1"/>
    </source>
</evidence>
<evidence type="ECO:0000313" key="12">
    <source>
        <dbReference type="Proteomes" id="UP001567538"/>
    </source>
</evidence>
<evidence type="ECO:0000256" key="3">
    <source>
        <dbReference type="ARBA" id="ARBA00016738"/>
    </source>
</evidence>
<evidence type="ECO:0000256" key="9">
    <source>
        <dbReference type="ARBA" id="ARBA00093307"/>
    </source>
</evidence>
<accession>A0ABD1G7B7</accession>
<sequence>MAKPRSNTSSMTMIHPWKSTPPSPIPQNGMPSSPPPSYPNKLFFGKPTYDGVIAGKVSGKRWKEVQTQRVSSVQVKKRTTAEQRSREKEIKEEIQQNKQEKRRLHEEMEKKKKENILKSGTKLQKITNPDTLKKIAKSKQRKLLKVVSDDVFKNNTTK</sequence>
<reference evidence="11 12" key="1">
    <citation type="submission" date="2024-06" db="EMBL/GenBank/DDBJ databases">
        <title>A chromosome level genome sequence of Diviner's sage (Salvia divinorum).</title>
        <authorList>
            <person name="Ford S.A."/>
            <person name="Ro D.-K."/>
            <person name="Ness R.W."/>
            <person name="Phillips M.A."/>
        </authorList>
    </citation>
    <scope>NUCLEOTIDE SEQUENCE [LARGE SCALE GENOMIC DNA]</scope>
    <source>
        <strain evidence="11">SAF-2024a</strain>
        <tissue evidence="11">Leaf</tissue>
    </source>
</reference>
<name>A0ABD1G7B7_SALDI</name>
<proteinExistence type="predicted"/>
<keyword evidence="7" id="KW-0175">Coiled coil</keyword>
<dbReference type="Proteomes" id="UP001567538">
    <property type="component" value="Unassembled WGS sequence"/>
</dbReference>
<evidence type="ECO:0000256" key="6">
    <source>
        <dbReference type="ARBA" id="ARBA00022934"/>
    </source>
</evidence>